<reference evidence="2" key="1">
    <citation type="journal article" date="2019" name="PLoS Negl. Trop. Dis.">
        <title>Revisiting the worldwide diversity of Leptospira species in the environment.</title>
        <authorList>
            <person name="Vincent A.T."/>
            <person name="Schiettekatte O."/>
            <person name="Bourhy P."/>
            <person name="Veyrier F.J."/>
            <person name="Picardeau M."/>
        </authorList>
    </citation>
    <scope>NUCLEOTIDE SEQUENCE [LARGE SCALE GENOMIC DNA]</scope>
    <source>
        <strain evidence="2">SSS9</strain>
    </source>
</reference>
<keyword evidence="3" id="KW-1185">Reference proteome</keyword>
<comment type="caution">
    <text evidence="2">The sequence shown here is derived from an EMBL/GenBank/DDBJ whole genome shotgun (WGS) entry which is preliminary data.</text>
</comment>
<dbReference type="RefSeq" id="WP_135585433.1">
    <property type="nucleotide sequence ID" value="NZ_RQEP01000005.1"/>
</dbReference>
<dbReference type="EMBL" id="RQEP01000005">
    <property type="protein sequence ID" value="TGK07509.1"/>
    <property type="molecule type" value="Genomic_DNA"/>
</dbReference>
<evidence type="ECO:0000256" key="1">
    <source>
        <dbReference type="SAM" id="SignalP"/>
    </source>
</evidence>
<dbReference type="NCBIfam" id="TIGR04452">
    <property type="entry name" value="Lepto_Lipo_YY_C"/>
    <property type="match status" value="1"/>
</dbReference>
<name>A0A4V3JCU8_9LEPT</name>
<accession>A0A4V3JCU8</accession>
<keyword evidence="1" id="KW-0732">Signal</keyword>
<keyword evidence="2" id="KW-0449">Lipoprotein</keyword>
<dbReference type="OrthoDB" id="342823at2"/>
<feature type="signal peptide" evidence="1">
    <location>
        <begin position="1"/>
        <end position="24"/>
    </location>
</feature>
<proteinExistence type="predicted"/>
<dbReference type="Proteomes" id="UP000297453">
    <property type="component" value="Unassembled WGS sequence"/>
</dbReference>
<sequence>MKRISVIAILLFANMLTNCLVVDATGLTNTYKGDEAKRRIINAAKSGDYLTARAAFEAQGYTGSDLTFMTLLDILLVSAIDGAVINIDSSRYYKKGDVHACEVQIALLGVQLDTDSFSTYLISPACELKPDGEVIDENMGGSNSRYKKKKEYL</sequence>
<dbReference type="AlphaFoldDB" id="A0A4V3JCU8"/>
<evidence type="ECO:0000313" key="2">
    <source>
        <dbReference type="EMBL" id="TGK07509.1"/>
    </source>
</evidence>
<protein>
    <submittedName>
        <fullName evidence="2">TIGR04452 family lipoprotein</fullName>
    </submittedName>
</protein>
<gene>
    <name evidence="2" type="ORF">EHO59_05245</name>
</gene>
<evidence type="ECO:0000313" key="3">
    <source>
        <dbReference type="Proteomes" id="UP000297453"/>
    </source>
</evidence>
<feature type="chain" id="PRO_5020229138" evidence="1">
    <location>
        <begin position="25"/>
        <end position="153"/>
    </location>
</feature>
<dbReference type="InterPro" id="IPR031030">
    <property type="entry name" value="Lepto_Lipo_YY_C"/>
</dbReference>
<organism evidence="2 3">
    <name type="scientific">Leptospira semungkisensis</name>
    <dbReference type="NCBI Taxonomy" id="2484985"/>
    <lineage>
        <taxon>Bacteria</taxon>
        <taxon>Pseudomonadati</taxon>
        <taxon>Spirochaetota</taxon>
        <taxon>Spirochaetia</taxon>
        <taxon>Leptospirales</taxon>
        <taxon>Leptospiraceae</taxon>
        <taxon>Leptospira</taxon>
    </lineage>
</organism>